<dbReference type="InterPro" id="IPR036388">
    <property type="entry name" value="WH-like_DNA-bd_sf"/>
</dbReference>
<dbReference type="NCBIfam" id="TIGR02980">
    <property type="entry name" value="SigBFG"/>
    <property type="match status" value="1"/>
</dbReference>
<keyword evidence="5 7" id="KW-0238">DNA-binding</keyword>
<dbReference type="NCBIfam" id="TIGR02885">
    <property type="entry name" value="spore_sigF"/>
    <property type="match status" value="1"/>
</dbReference>
<comment type="caution">
    <text evidence="9">The sequence shown here is derived from an EMBL/GenBank/DDBJ whole genome shotgun (WGS) entry which is preliminary data.</text>
</comment>
<dbReference type="PANTHER" id="PTHR30385">
    <property type="entry name" value="SIGMA FACTOR F FLAGELLAR"/>
    <property type="match status" value="1"/>
</dbReference>
<evidence type="ECO:0000256" key="3">
    <source>
        <dbReference type="ARBA" id="ARBA00023015"/>
    </source>
</evidence>
<name>A0A0C1U6W3_9CLOT</name>
<dbReference type="NCBIfam" id="NF004052">
    <property type="entry name" value="PRK05572.1"/>
    <property type="match status" value="1"/>
</dbReference>
<dbReference type="InterPro" id="IPR014322">
    <property type="entry name" value="RNA_pol_sigma-B/F/G"/>
</dbReference>
<protein>
    <recommendedName>
        <fullName evidence="7">RNA polymerase sigma factor</fullName>
    </recommendedName>
</protein>
<dbReference type="GO" id="GO:0016987">
    <property type="term" value="F:sigma factor activity"/>
    <property type="evidence" value="ECO:0007669"/>
    <property type="project" value="UniProtKB-KW"/>
</dbReference>
<dbReference type="GO" id="GO:0003677">
    <property type="term" value="F:DNA binding"/>
    <property type="evidence" value="ECO:0007669"/>
    <property type="project" value="UniProtKB-KW"/>
</dbReference>
<dbReference type="InterPro" id="IPR007624">
    <property type="entry name" value="RNA_pol_sigma70_r3"/>
</dbReference>
<dbReference type="Proteomes" id="UP000031366">
    <property type="component" value="Unassembled WGS sequence"/>
</dbReference>
<keyword evidence="2" id="KW-0749">Sporulation</keyword>
<keyword evidence="6 7" id="KW-0804">Transcription</keyword>
<dbReference type="InterPro" id="IPR007630">
    <property type="entry name" value="RNA_pol_sigma70_r4"/>
</dbReference>
<dbReference type="PROSITE" id="PS00715">
    <property type="entry name" value="SIGMA70_1"/>
    <property type="match status" value="1"/>
</dbReference>
<dbReference type="Pfam" id="PF04545">
    <property type="entry name" value="Sigma70_r4"/>
    <property type="match status" value="1"/>
</dbReference>
<dbReference type="InterPro" id="IPR013325">
    <property type="entry name" value="RNA_pol_sigma_r2"/>
</dbReference>
<keyword evidence="3 7" id="KW-0805">Transcription regulation</keyword>
<dbReference type="InterPro" id="IPR000943">
    <property type="entry name" value="RNA_pol_sigma70"/>
</dbReference>
<proteinExistence type="inferred from homology"/>
<dbReference type="InterPro" id="IPR014236">
    <property type="entry name" value="RNA_pol_sigma-F"/>
</dbReference>
<keyword evidence="4 7" id="KW-0731">Sigma factor</keyword>
<dbReference type="RefSeq" id="WP_039631235.1">
    <property type="nucleotide sequence ID" value="NZ_AYSO01000014.1"/>
</dbReference>
<dbReference type="InterPro" id="IPR014284">
    <property type="entry name" value="RNA_pol_sigma-70_dom"/>
</dbReference>
<dbReference type="SUPFAM" id="SSF88659">
    <property type="entry name" value="Sigma3 and sigma4 domains of RNA polymerase sigma factors"/>
    <property type="match status" value="2"/>
</dbReference>
<evidence type="ECO:0000256" key="2">
    <source>
        <dbReference type="ARBA" id="ARBA00022969"/>
    </source>
</evidence>
<evidence type="ECO:0000256" key="7">
    <source>
        <dbReference type="RuleBase" id="RU362124"/>
    </source>
</evidence>
<dbReference type="STRING" id="29341.RSJ17_08230"/>
<evidence type="ECO:0000313" key="9">
    <source>
        <dbReference type="EMBL" id="KIE47518.1"/>
    </source>
</evidence>
<evidence type="ECO:0000256" key="5">
    <source>
        <dbReference type="ARBA" id="ARBA00023125"/>
    </source>
</evidence>
<accession>A0A0C1U6W3</accession>
<dbReference type="GO" id="GO:0030435">
    <property type="term" value="P:sporulation resulting in formation of a cellular spore"/>
    <property type="evidence" value="ECO:0007669"/>
    <property type="project" value="UniProtKB-KW"/>
</dbReference>
<dbReference type="EMBL" id="AYSO01000014">
    <property type="protein sequence ID" value="KIE47518.1"/>
    <property type="molecule type" value="Genomic_DNA"/>
</dbReference>
<dbReference type="AlphaFoldDB" id="A0A0C1U6W3"/>
<dbReference type="Pfam" id="PF04542">
    <property type="entry name" value="Sigma70_r2"/>
    <property type="match status" value="1"/>
</dbReference>
<dbReference type="OrthoDB" id="9809557at2"/>
<dbReference type="Gene3D" id="1.20.120.1810">
    <property type="match status" value="1"/>
</dbReference>
<dbReference type="InterPro" id="IPR007627">
    <property type="entry name" value="RNA_pol_sigma70_r2"/>
</dbReference>
<dbReference type="InterPro" id="IPR013324">
    <property type="entry name" value="RNA_pol_sigma_r3/r4-like"/>
</dbReference>
<evidence type="ECO:0000313" key="10">
    <source>
        <dbReference type="Proteomes" id="UP000031366"/>
    </source>
</evidence>
<feature type="domain" description="HTH cro/C1-type" evidence="8">
    <location>
        <begin position="209"/>
        <end position="239"/>
    </location>
</feature>
<gene>
    <name evidence="9" type="primary">sigF</name>
    <name evidence="9" type="ORF">U732_2905</name>
</gene>
<evidence type="ECO:0000256" key="1">
    <source>
        <dbReference type="ARBA" id="ARBA00007788"/>
    </source>
</evidence>
<dbReference type="GO" id="GO:0006352">
    <property type="term" value="P:DNA-templated transcription initiation"/>
    <property type="evidence" value="ECO:0007669"/>
    <property type="project" value="InterPro"/>
</dbReference>
<dbReference type="CDD" id="cd06171">
    <property type="entry name" value="Sigma70_r4"/>
    <property type="match status" value="1"/>
</dbReference>
<reference evidence="9 10" key="1">
    <citation type="journal article" date="2015" name="Infect. Genet. Evol.">
        <title>Genomic sequences of six botulinum neurotoxin-producing strains representing three clostridial species illustrate the mobility and diversity of botulinum neurotoxin genes.</title>
        <authorList>
            <person name="Smith T.J."/>
            <person name="Hill K.K."/>
            <person name="Xie G."/>
            <person name="Foley B.T."/>
            <person name="Williamson C.H."/>
            <person name="Foster J.T."/>
            <person name="Johnson S.L."/>
            <person name="Chertkov O."/>
            <person name="Teshima H."/>
            <person name="Gibbons H.S."/>
            <person name="Johnsky L.A."/>
            <person name="Karavis M.A."/>
            <person name="Smith L.A."/>
        </authorList>
    </citation>
    <scope>NUCLEOTIDE SEQUENCE [LARGE SCALE GENOMIC DNA]</scope>
    <source>
        <strain evidence="9 10">CDC 2741</strain>
    </source>
</reference>
<comment type="function">
    <text evidence="7">Sigma factors are initiation factors that promote the attachment of RNA polymerase to specific initiation sites and are then released.</text>
</comment>
<keyword evidence="10" id="KW-1185">Reference proteome</keyword>
<evidence type="ECO:0000259" key="8">
    <source>
        <dbReference type="PROSITE" id="PS50943"/>
    </source>
</evidence>
<comment type="similarity">
    <text evidence="1 7">Belongs to the sigma-70 factor family.</text>
</comment>
<dbReference type="PROSITE" id="PS00716">
    <property type="entry name" value="SIGMA70_2"/>
    <property type="match status" value="1"/>
</dbReference>
<evidence type="ECO:0000256" key="6">
    <source>
        <dbReference type="ARBA" id="ARBA00023163"/>
    </source>
</evidence>
<dbReference type="PROSITE" id="PS50943">
    <property type="entry name" value="HTH_CROC1"/>
    <property type="match status" value="1"/>
</dbReference>
<dbReference type="Gene3D" id="1.10.10.10">
    <property type="entry name" value="Winged helix-like DNA-binding domain superfamily/Winged helix DNA-binding domain"/>
    <property type="match status" value="2"/>
</dbReference>
<dbReference type="PRINTS" id="PR00046">
    <property type="entry name" value="SIGMA70FCT"/>
</dbReference>
<dbReference type="InterPro" id="IPR001387">
    <property type="entry name" value="Cro/C1-type_HTH"/>
</dbReference>
<dbReference type="SUPFAM" id="SSF88946">
    <property type="entry name" value="Sigma2 domain of RNA polymerase sigma factors"/>
    <property type="match status" value="1"/>
</dbReference>
<dbReference type="NCBIfam" id="TIGR02937">
    <property type="entry name" value="sigma70-ECF"/>
    <property type="match status" value="1"/>
</dbReference>
<organism evidence="9 10">
    <name type="scientific">Clostridium argentinense CDC 2741</name>
    <dbReference type="NCBI Taxonomy" id="1418104"/>
    <lineage>
        <taxon>Bacteria</taxon>
        <taxon>Bacillati</taxon>
        <taxon>Bacillota</taxon>
        <taxon>Clostridia</taxon>
        <taxon>Eubacteriales</taxon>
        <taxon>Clostridiaceae</taxon>
        <taxon>Clostridium</taxon>
    </lineage>
</organism>
<dbReference type="PANTHER" id="PTHR30385:SF4">
    <property type="entry name" value="RNA POLYMERASE SIGMA-E FACTOR"/>
    <property type="match status" value="1"/>
</dbReference>
<sequence length="251" mass="28956">MNDKTQKANSYNYDDNMQLIKLAKEGDKIALDNLVEMNLPLVSSLSKKFLNRGYEYDDIFQIGCIGLVKAINNFDESFNVKFSTYAVPMIVGEIKRFLRDDGIIKVSRSIKNTARKLHYDRDALTKKLGREPTIEELSKFSEIDKEDIITALESSNNMQYLYDTIHHDDGAPVLLIDKLSEDYEEDTEVIDRIALKEALTKLDLKSRQIIMLRYFKDKTQIQVAKMMGISQVQVSRIEKKVLKIMREKLSG</sequence>
<dbReference type="Pfam" id="PF04539">
    <property type="entry name" value="Sigma70_r3"/>
    <property type="match status" value="1"/>
</dbReference>
<evidence type="ECO:0000256" key="4">
    <source>
        <dbReference type="ARBA" id="ARBA00023082"/>
    </source>
</evidence>